<comment type="subcellular location">
    <subcellularLocation>
        <location evidence="1">Cell membrane</location>
    </subcellularLocation>
</comment>
<dbReference type="CDD" id="cd11386">
    <property type="entry name" value="MCP_signal"/>
    <property type="match status" value="1"/>
</dbReference>
<organism evidence="10 12">
    <name type="scientific">Aneurinibacillus migulanus</name>
    <name type="common">Bacillus migulanus</name>
    <dbReference type="NCBI Taxonomy" id="47500"/>
    <lineage>
        <taxon>Bacteria</taxon>
        <taxon>Bacillati</taxon>
        <taxon>Bacillota</taxon>
        <taxon>Bacilli</taxon>
        <taxon>Bacillales</taxon>
        <taxon>Paenibacillaceae</taxon>
        <taxon>Aneurinibacillus group</taxon>
        <taxon>Aneurinibacillus</taxon>
    </lineage>
</organism>
<evidence type="ECO:0000313" key="11">
    <source>
        <dbReference type="EMBL" id="SDK21096.1"/>
    </source>
</evidence>
<dbReference type="EMBL" id="LGUG01000004">
    <property type="protein sequence ID" value="KON97218.1"/>
    <property type="molecule type" value="Genomic_DNA"/>
</dbReference>
<dbReference type="InterPro" id="IPR004089">
    <property type="entry name" value="MCPsignal_dom"/>
</dbReference>
<dbReference type="AlphaFoldDB" id="A0A0D1VIZ8"/>
<dbReference type="OrthoDB" id="358716at2"/>
<proteinExistence type="inferred from homology"/>
<keyword evidence="12" id="KW-1185">Reference proteome</keyword>
<evidence type="ECO:0000259" key="9">
    <source>
        <dbReference type="PROSITE" id="PS50885"/>
    </source>
</evidence>
<dbReference type="PANTHER" id="PTHR32089">
    <property type="entry name" value="METHYL-ACCEPTING CHEMOTAXIS PROTEIN MCPB"/>
    <property type="match status" value="1"/>
</dbReference>
<dbReference type="InterPro" id="IPR024478">
    <property type="entry name" value="HlyB_4HB_MCP"/>
</dbReference>
<dbReference type="PROSITE" id="PS50111">
    <property type="entry name" value="CHEMOTAXIS_TRANSDUC_2"/>
    <property type="match status" value="1"/>
</dbReference>
<dbReference type="Proteomes" id="UP000037269">
    <property type="component" value="Unassembled WGS sequence"/>
</dbReference>
<evidence type="ECO:0000256" key="6">
    <source>
        <dbReference type="PROSITE-ProRule" id="PRU00284"/>
    </source>
</evidence>
<protein>
    <submittedName>
        <fullName evidence="11">Methyl-accepting chemotaxis protein</fullName>
    </submittedName>
</protein>
<keyword evidence="2" id="KW-1003">Cell membrane</keyword>
<name>A0A0D1VIZ8_ANEMI</name>
<evidence type="ECO:0000259" key="8">
    <source>
        <dbReference type="PROSITE" id="PS50111"/>
    </source>
</evidence>
<keyword evidence="7" id="KW-1133">Transmembrane helix</keyword>
<dbReference type="GO" id="GO:0005886">
    <property type="term" value="C:plasma membrane"/>
    <property type="evidence" value="ECO:0007669"/>
    <property type="project" value="UniProtKB-SubCell"/>
</dbReference>
<dbReference type="CDD" id="cd06225">
    <property type="entry name" value="HAMP"/>
    <property type="match status" value="1"/>
</dbReference>
<keyword evidence="7" id="KW-0812">Transmembrane</keyword>
<evidence type="ECO:0000256" key="5">
    <source>
        <dbReference type="ARBA" id="ARBA00029447"/>
    </source>
</evidence>
<evidence type="ECO:0000313" key="12">
    <source>
        <dbReference type="Proteomes" id="UP000037269"/>
    </source>
</evidence>
<dbReference type="SMART" id="SM00304">
    <property type="entry name" value="HAMP"/>
    <property type="match status" value="2"/>
</dbReference>
<evidence type="ECO:0000256" key="4">
    <source>
        <dbReference type="ARBA" id="ARBA00023224"/>
    </source>
</evidence>
<feature type="transmembrane region" description="Helical" evidence="7">
    <location>
        <begin position="12"/>
        <end position="35"/>
    </location>
</feature>
<dbReference type="CDD" id="cd19411">
    <property type="entry name" value="MCP2201-like_sensor"/>
    <property type="match status" value="1"/>
</dbReference>
<dbReference type="SMART" id="SM00283">
    <property type="entry name" value="MA"/>
    <property type="match status" value="1"/>
</dbReference>
<dbReference type="EMBL" id="FNED01000043">
    <property type="protein sequence ID" value="SDK21096.1"/>
    <property type="molecule type" value="Genomic_DNA"/>
</dbReference>
<dbReference type="Proteomes" id="UP000182836">
    <property type="component" value="Unassembled WGS sequence"/>
</dbReference>
<feature type="transmembrane region" description="Helical" evidence="7">
    <location>
        <begin position="191"/>
        <end position="211"/>
    </location>
</feature>
<dbReference type="Gene3D" id="6.10.340.10">
    <property type="match status" value="1"/>
</dbReference>
<dbReference type="Gene3D" id="1.10.287.950">
    <property type="entry name" value="Methyl-accepting chemotaxis protein"/>
    <property type="match status" value="1"/>
</dbReference>
<dbReference type="InterPro" id="IPR047347">
    <property type="entry name" value="YvaQ-like_sensor"/>
</dbReference>
<evidence type="ECO:0000256" key="7">
    <source>
        <dbReference type="SAM" id="Phobius"/>
    </source>
</evidence>
<dbReference type="STRING" id="47500.AF333_18865"/>
<dbReference type="RefSeq" id="WP_043063738.1">
    <property type="nucleotide sequence ID" value="NZ_BJOA01000244.1"/>
</dbReference>
<accession>A0A0D1VIZ8</accession>
<dbReference type="SUPFAM" id="SSF58104">
    <property type="entry name" value="Methyl-accepting chemotaxis protein (MCP) signaling domain"/>
    <property type="match status" value="1"/>
</dbReference>
<dbReference type="PROSITE" id="PS51257">
    <property type="entry name" value="PROKAR_LIPOPROTEIN"/>
    <property type="match status" value="1"/>
</dbReference>
<dbReference type="PROSITE" id="PS50885">
    <property type="entry name" value="HAMP"/>
    <property type="match status" value="1"/>
</dbReference>
<evidence type="ECO:0000256" key="2">
    <source>
        <dbReference type="ARBA" id="ARBA00022475"/>
    </source>
</evidence>
<sequence>MSVVKNWKVSRKIFGLIFLAGIFLIAVGCAGYYSIQKANGYLDETYNKRLVPARWVGEIRTNMREIDSYILELMLTTDTQKNRKLQNSINEKAKQTDELLLHLNQKEVDEKEKQLLTDFQQALNVYRNMRKEVLDLAENNRNVEAYQVYVSKVTPISEKSKNILEELSIYNQNLAKETNEASDKVAVQTTWIIILLTIVSLVLCSSVGVFLSRMITRPLQDIQNLMQKAKEGDLTVYGTYQSKDEIGRLTADFNDMIAQLQAIIKKVSDSAVSLSASAQELSASSEQTSEATQHIAVAIQEVANAAETQVKGMEESASAMEEMAIGINKIAESSSFVSEASNEAAKKAESGNRTVQAAMEQMRDIQSSVGESAEVVKRLGLRSNEIGKIVEVITDIASQTNLLSLNAAIEAARAGEQGRGFSVVADEVRKLAEQSKESAENIALIIKQIQNETSIAVATMEKGTQDVKNGVATVQGAEEAFEHIVQVIENIASEIQEVSAASEQMAAGSEQVSASVTEVENSARMSRDHSQQVAAASEEQLASVEEVTAATQELNKMAQELQEMTSRFILR</sequence>
<dbReference type="Pfam" id="PF12729">
    <property type="entry name" value="4HB_MCP_1"/>
    <property type="match status" value="1"/>
</dbReference>
<gene>
    <name evidence="10" type="ORF">AF333_18865</name>
    <name evidence="11" type="ORF">SAMN04487909_14351</name>
</gene>
<evidence type="ECO:0000256" key="1">
    <source>
        <dbReference type="ARBA" id="ARBA00004236"/>
    </source>
</evidence>
<dbReference type="GeneID" id="42307215"/>
<dbReference type="InterPro" id="IPR003660">
    <property type="entry name" value="HAMP_dom"/>
</dbReference>
<feature type="domain" description="Methyl-accepting transducer" evidence="8">
    <location>
        <begin position="284"/>
        <end position="520"/>
    </location>
</feature>
<dbReference type="GO" id="GO:0007165">
    <property type="term" value="P:signal transduction"/>
    <property type="evidence" value="ECO:0007669"/>
    <property type="project" value="UniProtKB-KW"/>
</dbReference>
<dbReference type="Pfam" id="PF00015">
    <property type="entry name" value="MCPsignal"/>
    <property type="match status" value="1"/>
</dbReference>
<evidence type="ECO:0000313" key="13">
    <source>
        <dbReference type="Proteomes" id="UP000182836"/>
    </source>
</evidence>
<evidence type="ECO:0000313" key="10">
    <source>
        <dbReference type="EMBL" id="KON97218.1"/>
    </source>
</evidence>
<keyword evidence="3 7" id="KW-0472">Membrane</keyword>
<reference evidence="11 13" key="2">
    <citation type="submission" date="2016-10" db="EMBL/GenBank/DDBJ databases">
        <authorList>
            <person name="de Groot N.N."/>
        </authorList>
    </citation>
    <scope>NUCLEOTIDE SEQUENCE [LARGE SCALE GENOMIC DNA]</scope>
    <source>
        <strain evidence="11 13">DSM 2895</strain>
    </source>
</reference>
<keyword evidence="4 6" id="KW-0807">Transducer</keyword>
<comment type="similarity">
    <text evidence="5">Belongs to the methyl-accepting chemotaxis (MCP) protein family.</text>
</comment>
<dbReference type="PANTHER" id="PTHR32089:SF112">
    <property type="entry name" value="LYSOZYME-LIKE PROTEIN-RELATED"/>
    <property type="match status" value="1"/>
</dbReference>
<evidence type="ECO:0000256" key="3">
    <source>
        <dbReference type="ARBA" id="ARBA00023136"/>
    </source>
</evidence>
<dbReference type="PATRIC" id="fig|47500.8.peg.196"/>
<feature type="domain" description="HAMP" evidence="9">
    <location>
        <begin position="213"/>
        <end position="265"/>
    </location>
</feature>
<dbReference type="Pfam" id="PF00672">
    <property type="entry name" value="HAMP"/>
    <property type="match status" value="1"/>
</dbReference>
<reference evidence="10 12" key="1">
    <citation type="submission" date="2015-07" db="EMBL/GenBank/DDBJ databases">
        <title>Fjat-14205 dsm 2895.</title>
        <authorList>
            <person name="Liu B."/>
            <person name="Wang J."/>
            <person name="Zhu Y."/>
            <person name="Liu G."/>
            <person name="Chen Q."/>
            <person name="Chen Z."/>
            <person name="Lan J."/>
            <person name="Che J."/>
            <person name="Ge C."/>
            <person name="Shi H."/>
            <person name="Pan Z."/>
            <person name="Liu X."/>
        </authorList>
    </citation>
    <scope>NUCLEOTIDE SEQUENCE [LARGE SCALE GENOMIC DNA]</scope>
    <source>
        <strain evidence="10 12">DSM 2895</strain>
    </source>
</reference>